<feature type="transmembrane region" description="Helical" evidence="14">
    <location>
        <begin position="6"/>
        <end position="28"/>
    </location>
</feature>
<dbReference type="EMBL" id="PPRF01000017">
    <property type="protein sequence ID" value="PNZ29075.1"/>
    <property type="molecule type" value="Genomic_DNA"/>
</dbReference>
<dbReference type="InterPro" id="IPR036197">
    <property type="entry name" value="NarG-like_sf"/>
</dbReference>
<dbReference type="RefSeq" id="WP_103357481.1">
    <property type="nucleotide sequence ID" value="NZ_CP113107.1"/>
</dbReference>
<evidence type="ECO:0000256" key="8">
    <source>
        <dbReference type="ARBA" id="ARBA00022989"/>
    </source>
</evidence>
<feature type="binding site" description="axial binding residue" evidence="13">
    <location>
        <position position="204"/>
    </location>
    <ligand>
        <name>heme b</name>
        <dbReference type="ChEBI" id="CHEBI:60344"/>
        <label>1</label>
    </ligand>
    <ligandPart>
        <name>Fe</name>
        <dbReference type="ChEBI" id="CHEBI:18248"/>
    </ligandPart>
</feature>
<comment type="subcellular location">
    <subcellularLocation>
        <location evidence="1">Cell membrane</location>
        <topology evidence="1">Multi-pass membrane protein</topology>
    </subcellularLocation>
</comment>
<accession>A0A2K3YU20</accession>
<dbReference type="GO" id="GO:0019645">
    <property type="term" value="P:anaerobic electron transport chain"/>
    <property type="evidence" value="ECO:0007669"/>
    <property type="project" value="TreeGrafter"/>
</dbReference>
<evidence type="ECO:0000256" key="1">
    <source>
        <dbReference type="ARBA" id="ARBA00004651"/>
    </source>
</evidence>
<evidence type="ECO:0000256" key="7">
    <source>
        <dbReference type="ARBA" id="ARBA00022982"/>
    </source>
</evidence>
<organism evidence="16 17">
    <name type="scientific">Staphylococcus rostri</name>
    <dbReference type="NCBI Taxonomy" id="522262"/>
    <lineage>
        <taxon>Bacteria</taxon>
        <taxon>Bacillati</taxon>
        <taxon>Bacillota</taxon>
        <taxon>Bacilli</taxon>
        <taxon>Bacillales</taxon>
        <taxon>Staphylococcaceae</taxon>
        <taxon>Staphylococcus</taxon>
    </lineage>
</organism>
<keyword evidence="6" id="KW-0479">Metal-binding</keyword>
<evidence type="ECO:0000256" key="2">
    <source>
        <dbReference type="ARBA" id="ARBA00022448"/>
    </source>
</evidence>
<proteinExistence type="predicted"/>
<keyword evidence="17" id="KW-1185">Reference proteome</keyword>
<reference evidence="16 17" key="1">
    <citation type="submission" date="2017-08" db="EMBL/GenBank/DDBJ databases">
        <title>Draft genome sequences of 64 type strains of genus Staph aureus.</title>
        <authorList>
            <person name="Cole K."/>
            <person name="Golubchik T."/>
            <person name="Russell J."/>
            <person name="Foster D."/>
            <person name="Llewelyn M."/>
            <person name="Wilson D."/>
            <person name="Crook D."/>
            <person name="Paul J."/>
        </authorList>
    </citation>
    <scope>NUCLEOTIDE SEQUENCE [LARGE SCALE GENOMIC DNA]</scope>
    <source>
        <strain evidence="16 17">DSM 21968</strain>
    </source>
</reference>
<keyword evidence="7" id="KW-0249">Electron transport</keyword>
<feature type="binding site" description="axial binding residue" evidence="13">
    <location>
        <position position="64"/>
    </location>
    <ligand>
        <name>heme b</name>
        <dbReference type="ChEBI" id="CHEBI:60344"/>
        <label>1</label>
    </ligand>
    <ligandPart>
        <name>Fe</name>
        <dbReference type="ChEBI" id="CHEBI:18248"/>
    </ligandPart>
</feature>
<evidence type="ECO:0000256" key="12">
    <source>
        <dbReference type="ARBA" id="ARBA00023136"/>
    </source>
</evidence>
<dbReference type="GO" id="GO:0009325">
    <property type="term" value="C:nitrate reductase complex"/>
    <property type="evidence" value="ECO:0007669"/>
    <property type="project" value="InterPro"/>
</dbReference>
<dbReference type="PANTHER" id="PTHR30598:SF3">
    <property type="entry name" value="RESPIRATORY NITRATE REDUCTASE 1 GAMMA CHAIN"/>
    <property type="match status" value="1"/>
</dbReference>
<keyword evidence="4 13" id="KW-0349">Heme</keyword>
<keyword evidence="3" id="KW-1003">Cell membrane</keyword>
<gene>
    <name evidence="16" type="primary">narI</name>
    <name evidence="16" type="ORF">CD122_02790</name>
</gene>
<dbReference type="GO" id="GO:0042128">
    <property type="term" value="P:nitrate assimilation"/>
    <property type="evidence" value="ECO:0007669"/>
    <property type="project" value="UniProtKB-KW"/>
</dbReference>
<keyword evidence="10 13" id="KW-0408">Iron</keyword>
<evidence type="ECO:0000313" key="17">
    <source>
        <dbReference type="Proteomes" id="UP000242752"/>
    </source>
</evidence>
<evidence type="ECO:0000256" key="11">
    <source>
        <dbReference type="ARBA" id="ARBA00023063"/>
    </source>
</evidence>
<keyword evidence="9" id="KW-0560">Oxidoreductase</keyword>
<name>A0A2K3YU20_9STAP</name>
<evidence type="ECO:0000256" key="14">
    <source>
        <dbReference type="SAM" id="Phobius"/>
    </source>
</evidence>
<dbReference type="SUPFAM" id="SSF103501">
    <property type="entry name" value="Respiratory nitrate reductase 1 gamma chain"/>
    <property type="match status" value="1"/>
</dbReference>
<dbReference type="Pfam" id="PF02665">
    <property type="entry name" value="Nitrate_red_gam"/>
    <property type="match status" value="1"/>
</dbReference>
<feature type="binding site" description="axial binding residue" evidence="13">
    <location>
        <position position="54"/>
    </location>
    <ligand>
        <name>heme b</name>
        <dbReference type="ChEBI" id="CHEBI:60344"/>
        <label>1</label>
    </ligand>
    <ligandPart>
        <name>Fe</name>
        <dbReference type="ChEBI" id="CHEBI:18248"/>
    </ligandPart>
</feature>
<dbReference type="GO" id="GO:0005886">
    <property type="term" value="C:plasma membrane"/>
    <property type="evidence" value="ECO:0007669"/>
    <property type="project" value="UniProtKB-SubCell"/>
</dbReference>
<dbReference type="GO" id="GO:0009055">
    <property type="term" value="F:electron transfer activity"/>
    <property type="evidence" value="ECO:0007669"/>
    <property type="project" value="TreeGrafter"/>
</dbReference>
<feature type="transmembrane region" description="Helical" evidence="14">
    <location>
        <begin position="48"/>
        <end position="72"/>
    </location>
</feature>
<dbReference type="GO" id="GO:0046872">
    <property type="term" value="F:metal ion binding"/>
    <property type="evidence" value="ECO:0007669"/>
    <property type="project" value="UniProtKB-KW"/>
</dbReference>
<evidence type="ECO:0000259" key="15">
    <source>
        <dbReference type="Pfam" id="PF02665"/>
    </source>
</evidence>
<keyword evidence="8 14" id="KW-1133">Transmembrane helix</keyword>
<evidence type="ECO:0000256" key="10">
    <source>
        <dbReference type="ARBA" id="ARBA00023004"/>
    </source>
</evidence>
<keyword evidence="12 14" id="KW-0472">Membrane</keyword>
<protein>
    <submittedName>
        <fullName evidence="16">Respiratory nitrate reductase subunit gamma</fullName>
    </submittedName>
</protein>
<keyword evidence="2" id="KW-0813">Transport</keyword>
<dbReference type="FunFam" id="1.20.950.20:FF:000001">
    <property type="entry name" value="Respiratory nitrate reductase subunit gamma"/>
    <property type="match status" value="1"/>
</dbReference>
<dbReference type="Gene3D" id="1.20.950.20">
    <property type="entry name" value="Transmembrane di-heme cytochromes, Chain C"/>
    <property type="match status" value="1"/>
</dbReference>
<keyword evidence="11" id="KW-0534">Nitrate assimilation</keyword>
<dbReference type="AlphaFoldDB" id="A0A2K3YU20"/>
<dbReference type="GO" id="GO:0008940">
    <property type="term" value="F:nitrate reductase activity"/>
    <property type="evidence" value="ECO:0007669"/>
    <property type="project" value="InterPro"/>
</dbReference>
<evidence type="ECO:0000256" key="5">
    <source>
        <dbReference type="ARBA" id="ARBA00022692"/>
    </source>
</evidence>
<comment type="caution">
    <text evidence="16">The sequence shown here is derived from an EMBL/GenBank/DDBJ whole genome shotgun (WGS) entry which is preliminary data.</text>
</comment>
<keyword evidence="5 14" id="KW-0812">Transmembrane</keyword>
<evidence type="ECO:0000256" key="4">
    <source>
        <dbReference type="ARBA" id="ARBA00022617"/>
    </source>
</evidence>
<evidence type="ECO:0000256" key="9">
    <source>
        <dbReference type="ARBA" id="ARBA00023002"/>
    </source>
</evidence>
<feature type="binding site" description="axial binding residue" evidence="13">
    <location>
        <position position="186"/>
    </location>
    <ligand>
        <name>heme b</name>
        <dbReference type="ChEBI" id="CHEBI:60344"/>
        <label>1</label>
    </ligand>
    <ligandPart>
        <name>Fe</name>
        <dbReference type="ChEBI" id="CHEBI:18248"/>
    </ligandPart>
</feature>
<feature type="transmembrane region" description="Helical" evidence="14">
    <location>
        <begin position="127"/>
        <end position="149"/>
    </location>
</feature>
<dbReference type="GO" id="GO:0020037">
    <property type="term" value="F:heme binding"/>
    <property type="evidence" value="ECO:0007669"/>
    <property type="project" value="TreeGrafter"/>
</dbReference>
<dbReference type="InterPro" id="IPR051936">
    <property type="entry name" value="Heme-iron_electron_transfer"/>
</dbReference>
<dbReference type="InterPro" id="IPR003816">
    <property type="entry name" value="Nitrate_red_gam"/>
</dbReference>
<evidence type="ECO:0000256" key="6">
    <source>
        <dbReference type="ARBA" id="ARBA00022723"/>
    </source>
</evidence>
<feature type="transmembrane region" description="Helical" evidence="14">
    <location>
        <begin position="188"/>
        <end position="207"/>
    </location>
</feature>
<evidence type="ECO:0000313" key="16">
    <source>
        <dbReference type="EMBL" id="PNZ29075.1"/>
    </source>
</evidence>
<feature type="domain" description="NarG-like" evidence="15">
    <location>
        <begin position="3"/>
        <end position="222"/>
    </location>
</feature>
<feature type="transmembrane region" description="Helical" evidence="14">
    <location>
        <begin position="84"/>
        <end position="107"/>
    </location>
</feature>
<evidence type="ECO:0000256" key="13">
    <source>
        <dbReference type="PIRSR" id="PIRSR603816-1"/>
    </source>
</evidence>
<dbReference type="PANTHER" id="PTHR30598">
    <property type="entry name" value="NITRATE REDUCTASE PRIVATE CHAPERONE, REDOX ENZYME MATURATION PROTEIN REMP FAMILY"/>
    <property type="match status" value="1"/>
</dbReference>
<evidence type="ECO:0000256" key="3">
    <source>
        <dbReference type="ARBA" id="ARBA00022475"/>
    </source>
</evidence>
<dbReference type="InterPro" id="IPR023234">
    <property type="entry name" value="NarG-like_domain"/>
</dbReference>
<sequence>MFNQFLWVIFPYLCLAIFIIGHIARYKFDQFSWTAKSSEFIEKKQLKWGSLLFHLGIIPVFFGHVVGLLIPAHWMESIGVNNHLYHIGAVYIGSIFGIITLIGMFLLTARRVTKQNVRRLSSASDIFVNFLLLAIVFVGCYATLVTNATVPEFDYRQTISIWFRGLFMLSPDASLMMNVPLAFKMHILLGFTIMACWPFTRLVHVWSVPLTYASRSYIIYRKHKI</sequence>
<dbReference type="NCBIfam" id="TIGR00351">
    <property type="entry name" value="narI"/>
    <property type="match status" value="1"/>
</dbReference>
<dbReference type="OrthoDB" id="9788113at2"/>
<dbReference type="Proteomes" id="UP000242752">
    <property type="component" value="Unassembled WGS sequence"/>
</dbReference>